<keyword evidence="9 13" id="KW-0694">RNA-binding</keyword>
<dbReference type="SUPFAM" id="SSF50182">
    <property type="entry name" value="Sm-like ribonucleoproteins"/>
    <property type="match status" value="1"/>
</dbReference>
<dbReference type="GO" id="GO:0005688">
    <property type="term" value="C:U6 snRNP"/>
    <property type="evidence" value="ECO:0007669"/>
    <property type="project" value="TreeGrafter"/>
</dbReference>
<dbReference type="GO" id="GO:0046540">
    <property type="term" value="C:U4/U6 x U5 tri-snRNP complex"/>
    <property type="evidence" value="ECO:0007669"/>
    <property type="project" value="TreeGrafter"/>
</dbReference>
<comment type="caution">
    <text evidence="15">The sequence shown here is derived from an EMBL/GenBank/DDBJ whole genome shotgun (WGS) entry which is preliminary data.</text>
</comment>
<evidence type="ECO:0000256" key="4">
    <source>
        <dbReference type="ARBA" id="ARBA00022490"/>
    </source>
</evidence>
<evidence type="ECO:0000256" key="8">
    <source>
        <dbReference type="ARBA" id="ARBA00022728"/>
    </source>
</evidence>
<dbReference type="CDD" id="cd01726">
    <property type="entry name" value="LSm6"/>
    <property type="match status" value="1"/>
</dbReference>
<protein>
    <submittedName>
        <fullName evidence="15">U6 snRNA-associated Sm-like protein</fullName>
    </submittedName>
</protein>
<gene>
    <name evidence="15" type="ORF">A9F13_07g02211</name>
</gene>
<dbReference type="InterPro" id="IPR016487">
    <property type="entry name" value="Lsm6/sSmF"/>
</dbReference>
<evidence type="ECO:0000313" key="16">
    <source>
        <dbReference type="Proteomes" id="UP000195602"/>
    </source>
</evidence>
<evidence type="ECO:0000256" key="11">
    <source>
        <dbReference type="ARBA" id="ARBA00023242"/>
    </source>
</evidence>
<evidence type="ECO:0000256" key="12">
    <source>
        <dbReference type="ARBA" id="ARBA00023274"/>
    </source>
</evidence>
<reference evidence="15 16" key="1">
    <citation type="submission" date="2017-04" db="EMBL/GenBank/DDBJ databases">
        <title>Draft genome of the yeast Clavispora lusitaniae type strain CBS 6936.</title>
        <authorList>
            <person name="Durrens P."/>
            <person name="Klopp C."/>
            <person name="Biteau N."/>
            <person name="Fitton-Ouhabi V."/>
            <person name="Dementhon K."/>
            <person name="Accoceberry I."/>
            <person name="Sherman D.J."/>
            <person name="Noel T."/>
        </authorList>
    </citation>
    <scope>NUCLEOTIDE SEQUENCE [LARGE SCALE GENOMIC DNA]</scope>
    <source>
        <strain evidence="15 16">CBS 6936</strain>
    </source>
</reference>
<keyword evidence="5" id="KW-0698">rRNA processing</keyword>
<dbReference type="SMART" id="SM00651">
    <property type="entry name" value="Sm"/>
    <property type="match status" value="1"/>
</dbReference>
<keyword evidence="12 13" id="KW-0687">Ribonucleoprotein</keyword>
<dbReference type="GO" id="GO:0000932">
    <property type="term" value="C:P-body"/>
    <property type="evidence" value="ECO:0007669"/>
    <property type="project" value="TreeGrafter"/>
</dbReference>
<evidence type="ECO:0000259" key="14">
    <source>
        <dbReference type="PROSITE" id="PS52002"/>
    </source>
</evidence>
<evidence type="ECO:0000256" key="13">
    <source>
        <dbReference type="PIRNR" id="PIRNR006609"/>
    </source>
</evidence>
<evidence type="ECO:0000256" key="1">
    <source>
        <dbReference type="ARBA" id="ARBA00004123"/>
    </source>
</evidence>
<dbReference type="GO" id="GO:0005730">
    <property type="term" value="C:nucleolus"/>
    <property type="evidence" value="ECO:0007669"/>
    <property type="project" value="TreeGrafter"/>
</dbReference>
<dbReference type="Pfam" id="PF01423">
    <property type="entry name" value="LSM"/>
    <property type="match status" value="1"/>
</dbReference>
<proteinExistence type="inferred from homology"/>
<evidence type="ECO:0000313" key="15">
    <source>
        <dbReference type="EMBL" id="OVF08748.1"/>
    </source>
</evidence>
<keyword evidence="7" id="KW-0819">tRNA processing</keyword>
<evidence type="ECO:0000256" key="2">
    <source>
        <dbReference type="ARBA" id="ARBA00004496"/>
    </source>
</evidence>
<evidence type="ECO:0000256" key="5">
    <source>
        <dbReference type="ARBA" id="ARBA00022552"/>
    </source>
</evidence>
<dbReference type="Proteomes" id="UP000195602">
    <property type="component" value="Unassembled WGS sequence"/>
</dbReference>
<comment type="similarity">
    <text evidence="3 13">Belongs to the snRNP Sm proteins family. SmF/LSm6 subfamily.</text>
</comment>
<dbReference type="GO" id="GO:0008033">
    <property type="term" value="P:tRNA processing"/>
    <property type="evidence" value="ECO:0007669"/>
    <property type="project" value="UniProtKB-KW"/>
</dbReference>
<accession>A0AA91T1W8</accession>
<keyword evidence="10 13" id="KW-0508">mRNA splicing</keyword>
<dbReference type="InterPro" id="IPR001163">
    <property type="entry name" value="Sm_dom_euk/arc"/>
</dbReference>
<dbReference type="Gene3D" id="2.30.30.100">
    <property type="match status" value="1"/>
</dbReference>
<evidence type="ECO:0000256" key="7">
    <source>
        <dbReference type="ARBA" id="ARBA00022694"/>
    </source>
</evidence>
<dbReference type="GO" id="GO:0003723">
    <property type="term" value="F:RNA binding"/>
    <property type="evidence" value="ECO:0007669"/>
    <property type="project" value="UniProtKB-UniRule"/>
</dbReference>
<dbReference type="InterPro" id="IPR047575">
    <property type="entry name" value="Sm"/>
</dbReference>
<dbReference type="FunFam" id="2.30.30.100:FF:000037">
    <property type="entry name" value="U6 snRNA-associated Sm-like protein LSm6"/>
    <property type="match status" value="1"/>
</dbReference>
<dbReference type="PIRSF" id="PIRSF006609">
    <property type="entry name" value="snRNP_SmF"/>
    <property type="match status" value="1"/>
</dbReference>
<keyword evidence="11 13" id="KW-0539">Nucleus</keyword>
<dbReference type="InterPro" id="IPR010920">
    <property type="entry name" value="LSM_dom_sf"/>
</dbReference>
<feature type="domain" description="Sm" evidence="14">
    <location>
        <begin position="10"/>
        <end position="79"/>
    </location>
</feature>
<evidence type="ECO:0000256" key="3">
    <source>
        <dbReference type="ARBA" id="ARBA00007927"/>
    </source>
</evidence>
<dbReference type="GO" id="GO:0005681">
    <property type="term" value="C:spliceosomal complex"/>
    <property type="evidence" value="ECO:0007669"/>
    <property type="project" value="UniProtKB-KW"/>
</dbReference>
<name>A0AA91T1W8_CLALS</name>
<keyword evidence="6 13" id="KW-0507">mRNA processing</keyword>
<organism evidence="15 16">
    <name type="scientific">Clavispora lusitaniae</name>
    <name type="common">Candida lusitaniae</name>
    <dbReference type="NCBI Taxonomy" id="36911"/>
    <lineage>
        <taxon>Eukaryota</taxon>
        <taxon>Fungi</taxon>
        <taxon>Dikarya</taxon>
        <taxon>Ascomycota</taxon>
        <taxon>Saccharomycotina</taxon>
        <taxon>Pichiomycetes</taxon>
        <taxon>Metschnikowiaceae</taxon>
        <taxon>Clavispora</taxon>
    </lineage>
</organism>
<dbReference type="PROSITE" id="PS52002">
    <property type="entry name" value="SM"/>
    <property type="match status" value="1"/>
</dbReference>
<comment type="subcellular location">
    <subcellularLocation>
        <location evidence="2">Cytoplasm</location>
    </subcellularLocation>
    <subcellularLocation>
        <location evidence="1 13">Nucleus</location>
    </subcellularLocation>
</comment>
<dbReference type="GO" id="GO:0030490">
    <property type="term" value="P:maturation of SSU-rRNA"/>
    <property type="evidence" value="ECO:0007669"/>
    <property type="project" value="TreeGrafter"/>
</dbReference>
<evidence type="ECO:0000256" key="9">
    <source>
        <dbReference type="ARBA" id="ARBA00022884"/>
    </source>
</evidence>
<keyword evidence="8 13" id="KW-0747">Spliceosome</keyword>
<dbReference type="AlphaFoldDB" id="A0AA91T1W8"/>
<sequence>MSANEQSKTDPTKFLGSIIGSTVTVKLHNGVEYQGNLQSIDGYMNVVLESAKEFVNATENKSYGDVFIRGNNVLYISEA</sequence>
<dbReference type="EMBL" id="LYUB02000007">
    <property type="protein sequence ID" value="OVF08748.1"/>
    <property type="molecule type" value="Genomic_DNA"/>
</dbReference>
<dbReference type="PANTHER" id="PTHR11021:SF1">
    <property type="entry name" value="U6 SNRNA-ASSOCIATED SM-LIKE PROTEIN LSM6"/>
    <property type="match status" value="1"/>
</dbReference>
<dbReference type="GO" id="GO:0005732">
    <property type="term" value="C:sno(s)RNA-containing ribonucleoprotein complex"/>
    <property type="evidence" value="ECO:0007669"/>
    <property type="project" value="TreeGrafter"/>
</dbReference>
<dbReference type="PANTHER" id="PTHR11021">
    <property type="entry name" value="SMALL NUCLEAR RIBONUCLEOPROTEIN F SNRNP-F"/>
    <property type="match status" value="1"/>
</dbReference>
<dbReference type="KEGG" id="clus:A9F13_07g02211"/>
<dbReference type="GO" id="GO:0000398">
    <property type="term" value="P:mRNA splicing, via spliceosome"/>
    <property type="evidence" value="ECO:0007669"/>
    <property type="project" value="InterPro"/>
</dbReference>
<evidence type="ECO:0000256" key="10">
    <source>
        <dbReference type="ARBA" id="ARBA00023187"/>
    </source>
</evidence>
<evidence type="ECO:0000256" key="6">
    <source>
        <dbReference type="ARBA" id="ARBA00022664"/>
    </source>
</evidence>
<keyword evidence="4" id="KW-0963">Cytoplasm</keyword>